<dbReference type="RefSeq" id="WP_344139950.1">
    <property type="nucleotide sequence ID" value="NZ_BAAAQI010000001.1"/>
</dbReference>
<evidence type="ECO:0000313" key="3">
    <source>
        <dbReference type="EMBL" id="MFC4866350.1"/>
    </source>
</evidence>
<comment type="caution">
    <text evidence="3">The sequence shown here is derived from an EMBL/GenBank/DDBJ whole genome shotgun (WGS) entry which is preliminary data.</text>
</comment>
<sequence>MEPSTKEKANETKDRWQPDTTPERPRRMGWTTYSDSVLSEWYDLLSREPEEDQVQRFLELHPAMIPGGSGDIGPGGHHGSELSAVFRRPRLRGSGPEFEPDFMWITRSSALITPILVEIEKPSKRWFQANRRPTAHFRDAHDQLNDWRSWFAREGNKASFRDRFLFTDRYDDRPLEPQFVLVYGREAEFRRGGGHHDAGTLRHKRDGQRRGDESFMSFDALRPRYDHACSVTVTMTADGPRPFAFSPRYGTTVYSGQNALILGDPSEALRRSVMMTDERKEYLAGRWRHWKRMELLKEPRELAFRRTGVE</sequence>
<feature type="domain" description="Shedu protein SduA C-terminal" evidence="2">
    <location>
        <begin position="50"/>
        <end position="221"/>
    </location>
</feature>
<dbReference type="Pfam" id="PF14082">
    <property type="entry name" value="SduA_C"/>
    <property type="match status" value="1"/>
</dbReference>
<dbReference type="Proteomes" id="UP001595858">
    <property type="component" value="Unassembled WGS sequence"/>
</dbReference>
<keyword evidence="4" id="KW-1185">Reference proteome</keyword>
<proteinExistence type="predicted"/>
<feature type="region of interest" description="Disordered" evidence="1">
    <location>
        <begin position="1"/>
        <end position="29"/>
    </location>
</feature>
<dbReference type="InterPro" id="IPR025359">
    <property type="entry name" value="SduA_C"/>
</dbReference>
<dbReference type="EMBL" id="JBHSIY010000006">
    <property type="protein sequence ID" value="MFC4866350.1"/>
    <property type="molecule type" value="Genomic_DNA"/>
</dbReference>
<evidence type="ECO:0000313" key="4">
    <source>
        <dbReference type="Proteomes" id="UP001595858"/>
    </source>
</evidence>
<evidence type="ECO:0000259" key="2">
    <source>
        <dbReference type="Pfam" id="PF14082"/>
    </source>
</evidence>
<gene>
    <name evidence="3" type="ORF">ACFPCZ_06880</name>
</gene>
<feature type="compositionally biased region" description="Basic and acidic residues" evidence="1">
    <location>
        <begin position="1"/>
        <end position="26"/>
    </location>
</feature>
<accession>A0ABV9SJN6</accession>
<protein>
    <submittedName>
        <fullName evidence="3">Shedu anti-phage system protein SduA domain-containing protein</fullName>
    </submittedName>
</protein>
<evidence type="ECO:0000256" key="1">
    <source>
        <dbReference type="SAM" id="MobiDB-lite"/>
    </source>
</evidence>
<reference evidence="4" key="1">
    <citation type="journal article" date="2019" name="Int. J. Syst. Evol. Microbiol.">
        <title>The Global Catalogue of Microorganisms (GCM) 10K type strain sequencing project: providing services to taxonomists for standard genome sequencing and annotation.</title>
        <authorList>
            <consortium name="The Broad Institute Genomics Platform"/>
            <consortium name="The Broad Institute Genome Sequencing Center for Infectious Disease"/>
            <person name="Wu L."/>
            <person name="Ma J."/>
        </authorList>
    </citation>
    <scope>NUCLEOTIDE SEQUENCE [LARGE SCALE GENOMIC DNA]</scope>
    <source>
        <strain evidence="4">CGMCC 4.7304</strain>
    </source>
</reference>
<name>A0ABV9SJN6_9ACTN</name>
<organism evidence="3 4">
    <name type="scientific">Streptomonospora arabica</name>
    <dbReference type="NCBI Taxonomy" id="412417"/>
    <lineage>
        <taxon>Bacteria</taxon>
        <taxon>Bacillati</taxon>
        <taxon>Actinomycetota</taxon>
        <taxon>Actinomycetes</taxon>
        <taxon>Streptosporangiales</taxon>
        <taxon>Nocardiopsidaceae</taxon>
        <taxon>Streptomonospora</taxon>
    </lineage>
</organism>